<evidence type="ECO:0000256" key="9">
    <source>
        <dbReference type="RuleBase" id="RU365100"/>
    </source>
</evidence>
<dbReference type="Gene3D" id="3.20.20.70">
    <property type="entry name" value="Aldolase class I"/>
    <property type="match status" value="1"/>
</dbReference>
<feature type="domain" description="Nicotinate/nicotinamide phosphoribosyltransferase" evidence="10">
    <location>
        <begin position="152"/>
        <end position="351"/>
    </location>
</feature>
<dbReference type="Gene3D" id="3.20.140.10">
    <property type="entry name" value="nicotinate phosphoribosyltransferase"/>
    <property type="match status" value="1"/>
</dbReference>
<evidence type="ECO:0000259" key="11">
    <source>
        <dbReference type="Pfam" id="PF17767"/>
    </source>
</evidence>
<evidence type="ECO:0000256" key="2">
    <source>
        <dbReference type="ARBA" id="ARBA00010897"/>
    </source>
</evidence>
<dbReference type="GO" id="GO:0047280">
    <property type="term" value="F:nicotinamide phosphoribosyltransferase activity"/>
    <property type="evidence" value="ECO:0007669"/>
    <property type="project" value="UniProtKB-ARBA"/>
</dbReference>
<comment type="function">
    <text evidence="9">Catalyzes the first step in the biosynthesis of NAD from nicotinic acid, the ATP-dependent synthesis of beta-nicotinate D-ribonucleotide from nicotinate and 5-phospho-D-ribose 1-phosphate.</text>
</comment>
<dbReference type="RefSeq" id="WP_160722428.1">
    <property type="nucleotide sequence ID" value="NZ_SUMG01000016.1"/>
</dbReference>
<proteinExistence type="inferred from homology"/>
<evidence type="ECO:0000256" key="4">
    <source>
        <dbReference type="ARBA" id="ARBA00022553"/>
    </source>
</evidence>
<dbReference type="NCBIfam" id="TIGR01513">
    <property type="entry name" value="NAPRTase_put"/>
    <property type="match status" value="1"/>
</dbReference>
<dbReference type="FunFam" id="3.20.20.70:FF:000076">
    <property type="entry name" value="Nicotinate phosphoribosyltransferase"/>
    <property type="match status" value="1"/>
</dbReference>
<dbReference type="InterPro" id="IPR041525">
    <property type="entry name" value="N/Namide_PRibTrfase"/>
</dbReference>
<comment type="PTM">
    <text evidence="9">Transiently phosphorylated on a His residue during the reaction cycle. Phosphorylation strongly increases the affinity for substrates and increases the rate of nicotinate D-ribonucleotide production. Dephosphorylation regenerates the low-affinity form of the enzyme, leading to product release.</text>
</comment>
<dbReference type="InterPro" id="IPR036068">
    <property type="entry name" value="Nicotinate_pribotase-like_C"/>
</dbReference>
<evidence type="ECO:0000256" key="5">
    <source>
        <dbReference type="ARBA" id="ARBA00022598"/>
    </source>
</evidence>
<comment type="similarity">
    <text evidence="2 9">Belongs to the NAPRTase family.</text>
</comment>
<keyword evidence="6 9" id="KW-0662">Pyridine nucleotide biosynthesis</keyword>
<dbReference type="SUPFAM" id="SSF54675">
    <property type="entry name" value="Nicotinate/Quinolinate PRTase N-terminal domain-like"/>
    <property type="match status" value="1"/>
</dbReference>
<dbReference type="CDD" id="cd01570">
    <property type="entry name" value="NAPRTase_A"/>
    <property type="match status" value="1"/>
</dbReference>
<keyword evidence="14" id="KW-1185">Reference proteome</keyword>
<keyword evidence="13" id="KW-0328">Glycosyltransferase</keyword>
<evidence type="ECO:0000259" key="10">
    <source>
        <dbReference type="Pfam" id="PF04095"/>
    </source>
</evidence>
<evidence type="ECO:0000256" key="1">
    <source>
        <dbReference type="ARBA" id="ARBA00004952"/>
    </source>
</evidence>
<dbReference type="InterPro" id="IPR041619">
    <property type="entry name" value="NAPRTase_C"/>
</dbReference>
<evidence type="ECO:0000313" key="14">
    <source>
        <dbReference type="Proteomes" id="UP000449710"/>
    </source>
</evidence>
<dbReference type="Pfam" id="PF04095">
    <property type="entry name" value="NAPRTase"/>
    <property type="match status" value="1"/>
</dbReference>
<dbReference type="GO" id="GO:0034355">
    <property type="term" value="P:NAD+ biosynthetic process via the salvage pathway"/>
    <property type="evidence" value="ECO:0007669"/>
    <property type="project" value="UniProtKB-ARBA"/>
</dbReference>
<dbReference type="SUPFAM" id="SSF51690">
    <property type="entry name" value="Nicotinate/Quinolinate PRTase C-terminal domain-like"/>
    <property type="match status" value="1"/>
</dbReference>
<dbReference type="EC" id="6.3.4.21" evidence="3 9"/>
<dbReference type="InterPro" id="IPR006405">
    <property type="entry name" value="Nic_PRibTrfase_pncB"/>
</dbReference>
<keyword evidence="7 9" id="KW-0808">Transferase</keyword>
<feature type="domain" description="Nicotinate phosphoribosyltransferase N-terminal" evidence="11">
    <location>
        <begin position="6"/>
        <end position="130"/>
    </location>
</feature>
<name>A0AA43XLK8_9CLOT</name>
<dbReference type="NCBIfam" id="NF006695">
    <property type="entry name" value="PRK09243.1-2"/>
    <property type="match status" value="1"/>
</dbReference>
<evidence type="ECO:0000256" key="7">
    <source>
        <dbReference type="ARBA" id="ARBA00022679"/>
    </source>
</evidence>
<dbReference type="Proteomes" id="UP000449710">
    <property type="component" value="Unassembled WGS sequence"/>
</dbReference>
<comment type="caution">
    <text evidence="13">The sequence shown here is derived from an EMBL/GenBank/DDBJ whole genome shotgun (WGS) entry which is preliminary data.</text>
</comment>
<reference evidence="13 14" key="1">
    <citation type="submission" date="2019-04" db="EMBL/GenBank/DDBJ databases">
        <title>Isachenkonia alkalipeptolytica gen. nov. sp. nov. a new anaerobic, alkiliphilic organothrophic bacterium capable to reduce synthesized ferrihydrite isolated from a soda lake.</title>
        <authorList>
            <person name="Toshchakov S.V."/>
            <person name="Zavarzina D.G."/>
            <person name="Zhilina T.N."/>
            <person name="Kostrikina N.A."/>
            <person name="Kublanov I.V."/>
        </authorList>
    </citation>
    <scope>NUCLEOTIDE SEQUENCE [LARGE SCALE GENOMIC DNA]</scope>
    <source>
        <strain evidence="13 14">Z-1701</strain>
    </source>
</reference>
<evidence type="ECO:0000259" key="12">
    <source>
        <dbReference type="Pfam" id="PF17956"/>
    </source>
</evidence>
<dbReference type="InterPro" id="IPR040727">
    <property type="entry name" value="NAPRTase_N"/>
</dbReference>
<accession>A0AA43XLK8</accession>
<protein>
    <recommendedName>
        <fullName evidence="3 9">Nicotinate phosphoribosyltransferase</fullName>
        <ecNumber evidence="3 9">6.3.4.21</ecNumber>
    </recommendedName>
</protein>
<dbReference type="PANTHER" id="PTHR11098">
    <property type="entry name" value="NICOTINATE PHOSPHORIBOSYLTRANSFERASE"/>
    <property type="match status" value="1"/>
</dbReference>
<dbReference type="EMBL" id="SUMG01000016">
    <property type="protein sequence ID" value="NBG89078.1"/>
    <property type="molecule type" value="Genomic_DNA"/>
</dbReference>
<evidence type="ECO:0000256" key="8">
    <source>
        <dbReference type="ARBA" id="ARBA00048668"/>
    </source>
</evidence>
<evidence type="ECO:0000256" key="6">
    <source>
        <dbReference type="ARBA" id="ARBA00022642"/>
    </source>
</evidence>
<organism evidence="13 14">
    <name type="scientific">Isachenkonia alkalipeptolytica</name>
    <dbReference type="NCBI Taxonomy" id="2565777"/>
    <lineage>
        <taxon>Bacteria</taxon>
        <taxon>Bacillati</taxon>
        <taxon>Bacillota</taxon>
        <taxon>Clostridia</taxon>
        <taxon>Eubacteriales</taxon>
        <taxon>Clostridiaceae</taxon>
        <taxon>Isachenkonia</taxon>
    </lineage>
</organism>
<dbReference type="Pfam" id="PF17767">
    <property type="entry name" value="NAPRTase_N"/>
    <property type="match status" value="1"/>
</dbReference>
<comment type="pathway">
    <text evidence="1 9">Cofactor biosynthesis; NAD(+) biosynthesis; nicotinate D-ribonucleotide from nicotinate: step 1/1.</text>
</comment>
<dbReference type="GO" id="GO:0005829">
    <property type="term" value="C:cytosol"/>
    <property type="evidence" value="ECO:0007669"/>
    <property type="project" value="TreeGrafter"/>
</dbReference>
<dbReference type="InterPro" id="IPR007229">
    <property type="entry name" value="Nic_PRibTrfase-Fam"/>
</dbReference>
<dbReference type="PANTHER" id="PTHR11098:SF1">
    <property type="entry name" value="NICOTINATE PHOSPHORIBOSYLTRANSFERASE"/>
    <property type="match status" value="1"/>
</dbReference>
<feature type="domain" description="Nicotinate phosphoribosyltransferase C-terminal" evidence="12">
    <location>
        <begin position="358"/>
        <end position="467"/>
    </location>
</feature>
<dbReference type="GO" id="GO:0004516">
    <property type="term" value="F:nicotinate phosphoribosyltransferase activity"/>
    <property type="evidence" value="ECO:0007669"/>
    <property type="project" value="UniProtKB-UniRule"/>
</dbReference>
<dbReference type="InterPro" id="IPR013785">
    <property type="entry name" value="Aldolase_TIM"/>
</dbReference>
<dbReference type="NCBIfam" id="NF009131">
    <property type="entry name" value="PRK12484.1"/>
    <property type="match status" value="1"/>
</dbReference>
<dbReference type="PIRSF" id="PIRSF000484">
    <property type="entry name" value="NAPRT"/>
    <property type="match status" value="1"/>
</dbReference>
<keyword evidence="4" id="KW-0597">Phosphoprotein</keyword>
<evidence type="ECO:0000256" key="3">
    <source>
        <dbReference type="ARBA" id="ARBA00013236"/>
    </source>
</evidence>
<comment type="catalytic activity">
    <reaction evidence="8 9">
        <text>5-phospho-alpha-D-ribose 1-diphosphate + nicotinate + ATP + H2O = nicotinate beta-D-ribonucleotide + ADP + phosphate + diphosphate</text>
        <dbReference type="Rhea" id="RHEA:36163"/>
        <dbReference type="ChEBI" id="CHEBI:15377"/>
        <dbReference type="ChEBI" id="CHEBI:30616"/>
        <dbReference type="ChEBI" id="CHEBI:32544"/>
        <dbReference type="ChEBI" id="CHEBI:33019"/>
        <dbReference type="ChEBI" id="CHEBI:43474"/>
        <dbReference type="ChEBI" id="CHEBI:57502"/>
        <dbReference type="ChEBI" id="CHEBI:58017"/>
        <dbReference type="ChEBI" id="CHEBI:456216"/>
        <dbReference type="EC" id="6.3.4.21"/>
    </reaction>
</comment>
<keyword evidence="5 9" id="KW-0436">Ligase</keyword>
<dbReference type="AlphaFoldDB" id="A0AA43XLK8"/>
<sequence>MKHLSLLTDFYQLTMMNGYLKNDMMEEEVVFDLFFRENPCHSGYTIVAGIEQIIDYIENLKFYEDELAYLSSLGTFGEDFIDALRNFTFKGTIHGVEEGTIMFPHEPILRVKGTCFETQLIETALLNVMNHQSLIATKAARIVTAAKGDPVFEFGLRRAQGPDAGVYGARAAVIGGCVSTSNVLAGMKFNLSVMGTQAHSWIQKFPSELEAFRAYAKAYPDECLLLVDTYNTLEAGVPNAIQVFKELRARGHEPKGIRIDSGDIAYLSKQARNMLDAAGFSKATIVASSDLDEDTITALKDQQAQIDGWGVGTNLITSKDCPALGGVYKLSAAEQKGELIPKIKISNNPEKITNPGFKNIYRIYDRKTQTAQADLITLEHEVLDESQPLTIFHPIYTWKQTTFSDYRLKKLLTPIFVEGKLVYRRRSTQEIKEKVSKELASLWPEYKRLTRPQIYKVDLSEALWQLKQNLVNENKIPPQK</sequence>
<evidence type="ECO:0000313" key="13">
    <source>
        <dbReference type="EMBL" id="NBG89078.1"/>
    </source>
</evidence>
<dbReference type="Pfam" id="PF17956">
    <property type="entry name" value="NAPRTase_C"/>
    <property type="match status" value="1"/>
</dbReference>
<gene>
    <name evidence="13" type="ORF">ISALK_11315</name>
</gene>